<dbReference type="InterPro" id="IPR011014">
    <property type="entry name" value="MscS_channel_TM-2"/>
</dbReference>
<keyword evidence="3" id="KW-1003">Cell membrane</keyword>
<keyword evidence="5 7" id="KW-1133">Transmembrane helix</keyword>
<evidence type="ECO:0000256" key="7">
    <source>
        <dbReference type="SAM" id="Phobius"/>
    </source>
</evidence>
<dbReference type="SUPFAM" id="SSF50182">
    <property type="entry name" value="Sm-like ribonucleoproteins"/>
    <property type="match status" value="1"/>
</dbReference>
<dbReference type="Gene3D" id="3.30.70.100">
    <property type="match status" value="1"/>
</dbReference>
<dbReference type="InterPro" id="IPR011066">
    <property type="entry name" value="MscS_channel_C_sf"/>
</dbReference>
<feature type="transmembrane region" description="Helical" evidence="7">
    <location>
        <begin position="20"/>
        <end position="40"/>
    </location>
</feature>
<evidence type="ECO:0000256" key="4">
    <source>
        <dbReference type="ARBA" id="ARBA00022692"/>
    </source>
</evidence>
<evidence type="ECO:0000259" key="9">
    <source>
        <dbReference type="Pfam" id="PF21082"/>
    </source>
</evidence>
<dbReference type="GO" id="GO:0008381">
    <property type="term" value="F:mechanosensitive monoatomic ion channel activity"/>
    <property type="evidence" value="ECO:0007669"/>
    <property type="project" value="InterPro"/>
</dbReference>
<comment type="subcellular location">
    <subcellularLocation>
        <location evidence="1">Cell membrane</location>
        <topology evidence="1">Multi-pass membrane protein</topology>
    </subcellularLocation>
</comment>
<feature type="transmembrane region" description="Helical" evidence="7">
    <location>
        <begin position="60"/>
        <end position="85"/>
    </location>
</feature>
<reference evidence="10" key="1">
    <citation type="submission" date="2024-07" db="EMBL/GenBank/DDBJ databases">
        <authorList>
            <person name="Kim Y.J."/>
            <person name="Jeong J.Y."/>
        </authorList>
    </citation>
    <scope>NUCLEOTIDE SEQUENCE</scope>
    <source>
        <strain evidence="10">GIHE-MW2</strain>
    </source>
</reference>
<evidence type="ECO:0000256" key="2">
    <source>
        <dbReference type="ARBA" id="ARBA00008017"/>
    </source>
</evidence>
<dbReference type="PANTHER" id="PTHR30221:SF1">
    <property type="entry name" value="SMALL-CONDUCTANCE MECHANOSENSITIVE CHANNEL"/>
    <property type="match status" value="1"/>
</dbReference>
<dbReference type="Pfam" id="PF00924">
    <property type="entry name" value="MS_channel_2nd"/>
    <property type="match status" value="1"/>
</dbReference>
<dbReference type="InterPro" id="IPR023408">
    <property type="entry name" value="MscS_beta-dom_sf"/>
</dbReference>
<organism evidence="10">
    <name type="scientific">Planktothricoides raciborskii GIHE-MW2</name>
    <dbReference type="NCBI Taxonomy" id="2792601"/>
    <lineage>
        <taxon>Bacteria</taxon>
        <taxon>Bacillati</taxon>
        <taxon>Cyanobacteriota</taxon>
        <taxon>Cyanophyceae</taxon>
        <taxon>Oscillatoriophycideae</taxon>
        <taxon>Oscillatoriales</taxon>
        <taxon>Oscillatoriaceae</taxon>
        <taxon>Planktothricoides</taxon>
    </lineage>
</organism>
<evidence type="ECO:0000256" key="1">
    <source>
        <dbReference type="ARBA" id="ARBA00004651"/>
    </source>
</evidence>
<dbReference type="AlphaFoldDB" id="A0AAU8J7J4"/>
<dbReference type="InterPro" id="IPR006685">
    <property type="entry name" value="MscS_channel_2nd"/>
</dbReference>
<dbReference type="Pfam" id="PF21082">
    <property type="entry name" value="MS_channel_3rd"/>
    <property type="match status" value="1"/>
</dbReference>
<evidence type="ECO:0000259" key="8">
    <source>
        <dbReference type="Pfam" id="PF00924"/>
    </source>
</evidence>
<feature type="domain" description="Mechanosensitive ion channel MscS" evidence="8">
    <location>
        <begin position="110"/>
        <end position="172"/>
    </location>
</feature>
<keyword evidence="6 7" id="KW-0472">Membrane</keyword>
<dbReference type="EMBL" id="CP159837">
    <property type="protein sequence ID" value="XCM35103.1"/>
    <property type="molecule type" value="Genomic_DNA"/>
</dbReference>
<dbReference type="InterPro" id="IPR045275">
    <property type="entry name" value="MscS_archaea/bacteria_type"/>
</dbReference>
<dbReference type="SUPFAM" id="SSF82861">
    <property type="entry name" value="Mechanosensitive channel protein MscS (YggB), transmembrane region"/>
    <property type="match status" value="1"/>
</dbReference>
<dbReference type="PANTHER" id="PTHR30221">
    <property type="entry name" value="SMALL-CONDUCTANCE MECHANOSENSITIVE CHANNEL"/>
    <property type="match status" value="1"/>
</dbReference>
<evidence type="ECO:0000313" key="10">
    <source>
        <dbReference type="EMBL" id="XCM35103.1"/>
    </source>
</evidence>
<accession>A0AAU8J7J4</accession>
<dbReference type="SUPFAM" id="SSF82689">
    <property type="entry name" value="Mechanosensitive channel protein MscS (YggB), C-terminal domain"/>
    <property type="match status" value="1"/>
</dbReference>
<evidence type="ECO:0000256" key="6">
    <source>
        <dbReference type="ARBA" id="ARBA00023136"/>
    </source>
</evidence>
<dbReference type="Gene3D" id="2.30.30.60">
    <property type="match status" value="1"/>
</dbReference>
<sequence length="299" mass="32829">MTALLTQIQESLLELLGQTITAIPGVGIALAVLFCTRVVAKLVKRGADQLTQRAIKSPSLRMLTIQTAYVATLSAGVLAACVIAFPDLRLGDIIGFLGLGSVAIGFAFQDIFKNFLAGILLLLQEPFQIGDQILVGKFEGTVEEISIRSTQIRTYKGERVVVPNAMVFTSPVEVRTAFAQRRTDLEIGLDYNTPLAEAREVLLEATQEVEGVLSQPAVEVDVVGFGSSSINLMVRYWTFPEIAQVRRTKSLVIMALKALCDRANYNIPYPIRTLYHFDREKYNDCYPIGANATDGDRPL</sequence>
<gene>
    <name evidence="10" type="ORF">ABWT76_003758</name>
</gene>
<dbReference type="InterPro" id="IPR010920">
    <property type="entry name" value="LSM_dom_sf"/>
</dbReference>
<protein>
    <submittedName>
        <fullName evidence="10">Mechanosensitive ion channel family protein</fullName>
    </submittedName>
</protein>
<keyword evidence="4 7" id="KW-0812">Transmembrane</keyword>
<name>A0AAU8J7J4_9CYAN</name>
<comment type="similarity">
    <text evidence="2">Belongs to the MscS (TC 1.A.23) family.</text>
</comment>
<feature type="transmembrane region" description="Helical" evidence="7">
    <location>
        <begin position="91"/>
        <end position="108"/>
    </location>
</feature>
<dbReference type="InterPro" id="IPR049278">
    <property type="entry name" value="MS_channel_C"/>
</dbReference>
<dbReference type="Gene3D" id="1.10.287.1260">
    <property type="match status" value="1"/>
</dbReference>
<dbReference type="GO" id="GO:0005886">
    <property type="term" value="C:plasma membrane"/>
    <property type="evidence" value="ECO:0007669"/>
    <property type="project" value="UniProtKB-SubCell"/>
</dbReference>
<evidence type="ECO:0000256" key="5">
    <source>
        <dbReference type="ARBA" id="ARBA00022989"/>
    </source>
</evidence>
<feature type="domain" description="Mechanosensitive ion channel MscS C-terminal" evidence="9">
    <location>
        <begin position="185"/>
        <end position="264"/>
    </location>
</feature>
<evidence type="ECO:0000256" key="3">
    <source>
        <dbReference type="ARBA" id="ARBA00022475"/>
    </source>
</evidence>
<proteinExistence type="inferred from homology"/>
<dbReference type="RefSeq" id="WP_054466369.1">
    <property type="nucleotide sequence ID" value="NZ_CP159837.1"/>
</dbReference>